<feature type="domain" description="PglD N-terminal" evidence="2">
    <location>
        <begin position="3"/>
        <end position="82"/>
    </location>
</feature>
<dbReference type="InterPro" id="IPR041561">
    <property type="entry name" value="PglD_N"/>
</dbReference>
<dbReference type="CDD" id="cd03360">
    <property type="entry name" value="LbH_AT_putative"/>
    <property type="match status" value="1"/>
</dbReference>
<evidence type="ECO:0000313" key="3">
    <source>
        <dbReference type="EMBL" id="MFD2731060.1"/>
    </source>
</evidence>
<evidence type="ECO:0000256" key="1">
    <source>
        <dbReference type="ARBA" id="ARBA00007274"/>
    </source>
</evidence>
<dbReference type="InterPro" id="IPR020019">
    <property type="entry name" value="AcTrfase_PglD-like"/>
</dbReference>
<proteinExistence type="inferred from homology"/>
<dbReference type="Proteomes" id="UP001597546">
    <property type="component" value="Unassembled WGS sequence"/>
</dbReference>
<organism evidence="3 4">
    <name type="scientific">Pedobacter alpinus</name>
    <dbReference type="NCBI Taxonomy" id="1590643"/>
    <lineage>
        <taxon>Bacteria</taxon>
        <taxon>Pseudomonadati</taxon>
        <taxon>Bacteroidota</taxon>
        <taxon>Sphingobacteriia</taxon>
        <taxon>Sphingobacteriales</taxon>
        <taxon>Sphingobacteriaceae</taxon>
        <taxon>Pedobacter</taxon>
    </lineage>
</organism>
<dbReference type="NCBIfam" id="TIGR03570">
    <property type="entry name" value="NeuD_NnaD"/>
    <property type="match status" value="1"/>
</dbReference>
<dbReference type="EMBL" id="JBHULV010000014">
    <property type="protein sequence ID" value="MFD2731060.1"/>
    <property type="molecule type" value="Genomic_DNA"/>
</dbReference>
<accession>A0ABW5TRB5</accession>
<evidence type="ECO:0000259" key="2">
    <source>
        <dbReference type="Pfam" id="PF17836"/>
    </source>
</evidence>
<dbReference type="RefSeq" id="WP_379041882.1">
    <property type="nucleotide sequence ID" value="NZ_JBHSKW010000018.1"/>
</dbReference>
<comment type="similarity">
    <text evidence="1">Belongs to the transferase hexapeptide repeat family.</text>
</comment>
<gene>
    <name evidence="3" type="ORF">ACFSSE_05025</name>
</gene>
<keyword evidence="4" id="KW-1185">Reference proteome</keyword>
<dbReference type="Gene3D" id="3.40.50.20">
    <property type="match status" value="1"/>
</dbReference>
<dbReference type="Pfam" id="PF00132">
    <property type="entry name" value="Hexapep"/>
    <property type="match status" value="1"/>
</dbReference>
<dbReference type="Pfam" id="PF17836">
    <property type="entry name" value="PglD_N"/>
    <property type="match status" value="1"/>
</dbReference>
<sequence>MKNLIIIGARGYGREVYNWATQCKEYNKDWIIKGFLDDKSDVLDSMGYPVPIISSVEDYIIEKDDVFICALGEVKYKKKYVELILSKGGEFINIIHPLAQINNFSKVGKGIIICSFCAISNETIIGDFVTIQSFSGIGHDAKIGNWCHLNAYSFMGGYAELKEEVTLHTKASILPKVKVGKGAVVGAHSLVIKNVKEGVTVFGSPAKEIF</sequence>
<name>A0ABW5TRB5_9SPHI</name>
<dbReference type="PANTHER" id="PTHR43300">
    <property type="entry name" value="ACETYLTRANSFERASE"/>
    <property type="match status" value="1"/>
</dbReference>
<dbReference type="SUPFAM" id="SSF51161">
    <property type="entry name" value="Trimeric LpxA-like enzymes"/>
    <property type="match status" value="1"/>
</dbReference>
<dbReference type="Gene3D" id="2.160.10.10">
    <property type="entry name" value="Hexapeptide repeat proteins"/>
    <property type="match status" value="1"/>
</dbReference>
<evidence type="ECO:0000313" key="4">
    <source>
        <dbReference type="Proteomes" id="UP001597546"/>
    </source>
</evidence>
<protein>
    <submittedName>
        <fullName evidence="3">NeuD/PglB/VioB family sugar acetyltransferase</fullName>
    </submittedName>
</protein>
<dbReference type="InterPro" id="IPR050179">
    <property type="entry name" value="Trans_hexapeptide_repeat"/>
</dbReference>
<dbReference type="PANTHER" id="PTHR43300:SF7">
    <property type="entry name" value="UDP-N-ACETYLBACILLOSAMINE N-ACETYLTRANSFERASE"/>
    <property type="match status" value="1"/>
</dbReference>
<comment type="caution">
    <text evidence="3">The sequence shown here is derived from an EMBL/GenBank/DDBJ whole genome shotgun (WGS) entry which is preliminary data.</text>
</comment>
<dbReference type="InterPro" id="IPR011004">
    <property type="entry name" value="Trimer_LpxA-like_sf"/>
</dbReference>
<reference evidence="4" key="1">
    <citation type="journal article" date="2019" name="Int. J. Syst. Evol. Microbiol.">
        <title>The Global Catalogue of Microorganisms (GCM) 10K type strain sequencing project: providing services to taxonomists for standard genome sequencing and annotation.</title>
        <authorList>
            <consortium name="The Broad Institute Genomics Platform"/>
            <consortium name="The Broad Institute Genome Sequencing Center for Infectious Disease"/>
            <person name="Wu L."/>
            <person name="Ma J."/>
        </authorList>
    </citation>
    <scope>NUCLEOTIDE SEQUENCE [LARGE SCALE GENOMIC DNA]</scope>
    <source>
        <strain evidence="4">KCTC 42456</strain>
    </source>
</reference>
<dbReference type="InterPro" id="IPR001451">
    <property type="entry name" value="Hexapep"/>
</dbReference>